<evidence type="ECO:0000313" key="2">
    <source>
        <dbReference type="EMBL" id="CAH7683188.1"/>
    </source>
</evidence>
<gene>
    <name evidence="2" type="ORF">PPACK8108_LOCUS16565</name>
</gene>
<dbReference type="Proteomes" id="UP001153365">
    <property type="component" value="Unassembled WGS sequence"/>
</dbReference>
<dbReference type="AlphaFoldDB" id="A0AAV0B9J4"/>
<feature type="compositionally biased region" description="Polar residues" evidence="1">
    <location>
        <begin position="36"/>
        <end position="52"/>
    </location>
</feature>
<organism evidence="2 3">
    <name type="scientific">Phakopsora pachyrhizi</name>
    <name type="common">Asian soybean rust disease fungus</name>
    <dbReference type="NCBI Taxonomy" id="170000"/>
    <lineage>
        <taxon>Eukaryota</taxon>
        <taxon>Fungi</taxon>
        <taxon>Dikarya</taxon>
        <taxon>Basidiomycota</taxon>
        <taxon>Pucciniomycotina</taxon>
        <taxon>Pucciniomycetes</taxon>
        <taxon>Pucciniales</taxon>
        <taxon>Phakopsoraceae</taxon>
        <taxon>Phakopsora</taxon>
    </lineage>
</organism>
<comment type="caution">
    <text evidence="2">The sequence shown here is derived from an EMBL/GenBank/DDBJ whole genome shotgun (WGS) entry which is preliminary data.</text>
</comment>
<feature type="region of interest" description="Disordered" evidence="1">
    <location>
        <begin position="35"/>
        <end position="63"/>
    </location>
</feature>
<accession>A0AAV0B9J4</accession>
<name>A0AAV0B9J4_PHAPC</name>
<evidence type="ECO:0000256" key="1">
    <source>
        <dbReference type="SAM" id="MobiDB-lite"/>
    </source>
</evidence>
<dbReference type="EMBL" id="CALTRL010004521">
    <property type="protein sequence ID" value="CAH7683188.1"/>
    <property type="molecule type" value="Genomic_DNA"/>
</dbReference>
<keyword evidence="3" id="KW-1185">Reference proteome</keyword>
<reference evidence="2" key="1">
    <citation type="submission" date="2022-06" db="EMBL/GenBank/DDBJ databases">
        <authorList>
            <consortium name="SYNGENTA / RWTH Aachen University"/>
        </authorList>
    </citation>
    <scope>NUCLEOTIDE SEQUENCE</scope>
</reference>
<evidence type="ECO:0000313" key="3">
    <source>
        <dbReference type="Proteomes" id="UP001153365"/>
    </source>
</evidence>
<proteinExistence type="predicted"/>
<sequence length="252" mass="28237">MIVDEVLIYRSLPGGMRSPYTILEEAQRSLTKVIFNPSSSNAGNNRTKQNPESTPPLLPNSSDLAPSNCLGLHPDQQFSSGLATELPPLYFRSKVDDLSKIDSNSEPNQYRSQDEGLPKTNLFSKSSSTRIIDKYEAASMFGKIEYIGWTERATDGAAEELPNLLETLISVFESQLYQLITDLEQQFSEFSEAVTELFDRLYSDKSQDSLLMNQSIEIVNFLQVISWIGSGCSRLSKWFKQPTFGPGSEHDN</sequence>
<protein>
    <submittedName>
        <fullName evidence="2">Uncharacterized protein</fullName>
    </submittedName>
</protein>